<dbReference type="SMART" id="SM00342">
    <property type="entry name" value="HTH_ARAC"/>
    <property type="match status" value="1"/>
</dbReference>
<dbReference type="GO" id="GO:0003700">
    <property type="term" value="F:DNA-binding transcription factor activity"/>
    <property type="evidence" value="ECO:0007669"/>
    <property type="project" value="InterPro"/>
</dbReference>
<dbReference type="Proteomes" id="UP000037507">
    <property type="component" value="Unassembled WGS sequence"/>
</dbReference>
<dbReference type="EMBL" id="LFYT02000008">
    <property type="protein sequence ID" value="PVE43173.1"/>
    <property type="molecule type" value="Genomic_DNA"/>
</dbReference>
<protein>
    <submittedName>
        <fullName evidence="5">AraC family transcriptional regulator</fullName>
    </submittedName>
</protein>
<keyword evidence="2" id="KW-0238">DNA-binding</keyword>
<gene>
    <name evidence="5" type="ORF">H663_008875</name>
</gene>
<dbReference type="STRING" id="1293045.H663_07800"/>
<dbReference type="AlphaFoldDB" id="A0A2T7UEQ0"/>
<evidence type="ECO:0000256" key="1">
    <source>
        <dbReference type="ARBA" id="ARBA00023015"/>
    </source>
</evidence>
<reference evidence="5" key="1">
    <citation type="submission" date="2017-04" db="EMBL/GenBank/DDBJ databases">
        <title>Unexpected and diverse lifestyles within the genus Limnohabitans.</title>
        <authorList>
            <person name="Kasalicky V."/>
            <person name="Mehrshad M."/>
            <person name="Andrei S.-A."/>
            <person name="Salcher M."/>
            <person name="Kratochvilova H."/>
            <person name="Simek K."/>
            <person name="Ghai R."/>
        </authorList>
    </citation>
    <scope>NUCLEOTIDE SEQUENCE [LARGE SCALE GENOMIC DNA]</scope>
    <source>
        <strain evidence="5">II-D5</strain>
    </source>
</reference>
<evidence type="ECO:0000259" key="4">
    <source>
        <dbReference type="PROSITE" id="PS01124"/>
    </source>
</evidence>
<dbReference type="PROSITE" id="PS00041">
    <property type="entry name" value="HTH_ARAC_FAMILY_1"/>
    <property type="match status" value="1"/>
</dbReference>
<evidence type="ECO:0000256" key="3">
    <source>
        <dbReference type="ARBA" id="ARBA00023163"/>
    </source>
</evidence>
<keyword evidence="6" id="KW-1185">Reference proteome</keyword>
<dbReference type="InterPro" id="IPR018060">
    <property type="entry name" value="HTH_AraC"/>
</dbReference>
<accession>A0A2T7UEQ0</accession>
<dbReference type="PANTHER" id="PTHR43436">
    <property type="entry name" value="ARAC-FAMILY TRANSCRIPTIONAL REGULATOR"/>
    <property type="match status" value="1"/>
</dbReference>
<dbReference type="OrthoDB" id="5295226at2"/>
<dbReference type="Pfam" id="PF12833">
    <property type="entry name" value="HTH_18"/>
    <property type="match status" value="1"/>
</dbReference>
<dbReference type="InterPro" id="IPR018062">
    <property type="entry name" value="HTH_AraC-typ_CS"/>
</dbReference>
<sequence length="256" mass="28486">MWITSDRVFYAGLLGAPAMHTAGAIVVYVSVEAPLRIRLAGGEWHTTDVAVVQPYVPYEIASDGRHALDILIEPETLDMSRLPELLRACGAVHAPEFAARVRSAHAQLVATGRDHDLRPEDFDPLFFDQPLPTRQIDARIAGVLERIKTDPSTQAAAQACAEEAKLSFSRFLHLFKQEVGAPFRSFRTWKRARSLLHHVNSDSNLVYVALDIGYPDSTHFSHSIRQTYGLKPRDIFAGSRKLRIIQGGEPGEYMTA</sequence>
<evidence type="ECO:0000313" key="5">
    <source>
        <dbReference type="EMBL" id="PVE43173.1"/>
    </source>
</evidence>
<comment type="caution">
    <text evidence="5">The sequence shown here is derived from an EMBL/GenBank/DDBJ whole genome shotgun (WGS) entry which is preliminary data.</text>
</comment>
<evidence type="ECO:0000313" key="6">
    <source>
        <dbReference type="Proteomes" id="UP000037507"/>
    </source>
</evidence>
<dbReference type="GO" id="GO:0043565">
    <property type="term" value="F:sequence-specific DNA binding"/>
    <property type="evidence" value="ECO:0007669"/>
    <property type="project" value="InterPro"/>
</dbReference>
<dbReference type="PROSITE" id="PS01124">
    <property type="entry name" value="HTH_ARAC_FAMILY_2"/>
    <property type="match status" value="1"/>
</dbReference>
<feature type="domain" description="HTH araC/xylS-type" evidence="4">
    <location>
        <begin position="141"/>
        <end position="238"/>
    </location>
</feature>
<keyword evidence="3" id="KW-0804">Transcription</keyword>
<dbReference type="PANTHER" id="PTHR43436:SF1">
    <property type="entry name" value="TRANSCRIPTIONAL REGULATORY PROTEIN"/>
    <property type="match status" value="1"/>
</dbReference>
<organism evidence="5 6">
    <name type="scientific">Limnohabitans planktonicus II-D5</name>
    <dbReference type="NCBI Taxonomy" id="1293045"/>
    <lineage>
        <taxon>Bacteria</taxon>
        <taxon>Pseudomonadati</taxon>
        <taxon>Pseudomonadota</taxon>
        <taxon>Betaproteobacteria</taxon>
        <taxon>Burkholderiales</taxon>
        <taxon>Comamonadaceae</taxon>
        <taxon>Limnohabitans</taxon>
    </lineage>
</organism>
<dbReference type="Gene3D" id="1.10.10.60">
    <property type="entry name" value="Homeodomain-like"/>
    <property type="match status" value="1"/>
</dbReference>
<proteinExistence type="predicted"/>
<name>A0A2T7UEQ0_9BURK</name>
<keyword evidence="1" id="KW-0805">Transcription regulation</keyword>
<evidence type="ECO:0000256" key="2">
    <source>
        <dbReference type="ARBA" id="ARBA00023125"/>
    </source>
</evidence>